<organism evidence="7 8">
    <name type="scientific">Actinopolymorpha rutila</name>
    <dbReference type="NCBI Taxonomy" id="446787"/>
    <lineage>
        <taxon>Bacteria</taxon>
        <taxon>Bacillati</taxon>
        <taxon>Actinomycetota</taxon>
        <taxon>Actinomycetes</taxon>
        <taxon>Propionibacteriales</taxon>
        <taxon>Actinopolymorphaceae</taxon>
        <taxon>Actinopolymorpha</taxon>
    </lineage>
</organism>
<name>A0A852ZHY2_9ACTN</name>
<dbReference type="RefSeq" id="WP_179788857.1">
    <property type="nucleotide sequence ID" value="NZ_BAAARR010000023.1"/>
</dbReference>
<keyword evidence="5" id="KW-0813">Transport</keyword>
<evidence type="ECO:0000259" key="6">
    <source>
        <dbReference type="PROSITE" id="PS50928"/>
    </source>
</evidence>
<dbReference type="Proteomes" id="UP000579605">
    <property type="component" value="Unassembled WGS sequence"/>
</dbReference>
<evidence type="ECO:0000256" key="4">
    <source>
        <dbReference type="ARBA" id="ARBA00023136"/>
    </source>
</evidence>
<dbReference type="AlphaFoldDB" id="A0A852ZHY2"/>
<dbReference type="PANTHER" id="PTHR42729">
    <property type="entry name" value="OLIGO/DIPEPTIDE TRANSPORT, PERMEASE PROTEIN (DPPC-2)"/>
    <property type="match status" value="1"/>
</dbReference>
<dbReference type="Pfam" id="PF00528">
    <property type="entry name" value="BPD_transp_1"/>
    <property type="match status" value="1"/>
</dbReference>
<comment type="subcellular location">
    <subcellularLocation>
        <location evidence="5">Cell membrane</location>
        <topology evidence="5">Multi-pass membrane protein</topology>
    </subcellularLocation>
    <subcellularLocation>
        <location evidence="1">Membrane</location>
        <topology evidence="1">Multi-pass membrane protein</topology>
    </subcellularLocation>
</comment>
<dbReference type="GO" id="GO:0005886">
    <property type="term" value="C:plasma membrane"/>
    <property type="evidence" value="ECO:0007669"/>
    <property type="project" value="UniProtKB-SubCell"/>
</dbReference>
<feature type="transmembrane region" description="Helical" evidence="5">
    <location>
        <begin position="142"/>
        <end position="160"/>
    </location>
</feature>
<dbReference type="InterPro" id="IPR000515">
    <property type="entry name" value="MetI-like"/>
</dbReference>
<dbReference type="Gene3D" id="1.10.3720.10">
    <property type="entry name" value="MetI-like"/>
    <property type="match status" value="1"/>
</dbReference>
<dbReference type="CDD" id="cd06261">
    <property type="entry name" value="TM_PBP2"/>
    <property type="match status" value="1"/>
</dbReference>
<dbReference type="PROSITE" id="PS50928">
    <property type="entry name" value="ABC_TM1"/>
    <property type="match status" value="1"/>
</dbReference>
<feature type="transmembrane region" description="Helical" evidence="5">
    <location>
        <begin position="250"/>
        <end position="269"/>
    </location>
</feature>
<evidence type="ECO:0000256" key="3">
    <source>
        <dbReference type="ARBA" id="ARBA00022989"/>
    </source>
</evidence>
<dbReference type="InterPro" id="IPR025966">
    <property type="entry name" value="OppC_N"/>
</dbReference>
<accession>A0A852ZHY2</accession>
<gene>
    <name evidence="7" type="ORF">F4554_003890</name>
</gene>
<evidence type="ECO:0000256" key="1">
    <source>
        <dbReference type="ARBA" id="ARBA00004141"/>
    </source>
</evidence>
<feature type="domain" description="ABC transmembrane type-1" evidence="6">
    <location>
        <begin position="77"/>
        <end position="268"/>
    </location>
</feature>
<comment type="similarity">
    <text evidence="5">Belongs to the binding-protein-dependent transport system permease family.</text>
</comment>
<keyword evidence="8" id="KW-1185">Reference proteome</keyword>
<dbReference type="Pfam" id="PF12911">
    <property type="entry name" value="OppC_N"/>
    <property type="match status" value="1"/>
</dbReference>
<proteinExistence type="inferred from homology"/>
<keyword evidence="4 5" id="KW-0472">Membrane</keyword>
<keyword evidence="2 5" id="KW-0812">Transmembrane</keyword>
<protein>
    <submittedName>
        <fullName evidence="7">Peptide/nickel transport system permease protein</fullName>
    </submittedName>
</protein>
<reference evidence="7 8" key="1">
    <citation type="submission" date="2020-07" db="EMBL/GenBank/DDBJ databases">
        <title>Sequencing the genomes of 1000 actinobacteria strains.</title>
        <authorList>
            <person name="Klenk H.-P."/>
        </authorList>
    </citation>
    <scope>NUCLEOTIDE SEQUENCE [LARGE SCALE GENOMIC DNA]</scope>
    <source>
        <strain evidence="7 8">DSM 18448</strain>
    </source>
</reference>
<feature type="transmembrane region" description="Helical" evidence="5">
    <location>
        <begin position="116"/>
        <end position="136"/>
    </location>
</feature>
<feature type="transmembrane region" description="Helical" evidence="5">
    <location>
        <begin position="20"/>
        <end position="39"/>
    </location>
</feature>
<dbReference type="SUPFAM" id="SSF161098">
    <property type="entry name" value="MetI-like"/>
    <property type="match status" value="1"/>
</dbReference>
<feature type="transmembrane region" description="Helical" evidence="5">
    <location>
        <begin position="85"/>
        <end position="104"/>
    </location>
</feature>
<feature type="transmembrane region" description="Helical" evidence="5">
    <location>
        <begin position="191"/>
        <end position="212"/>
    </location>
</feature>
<evidence type="ECO:0000256" key="2">
    <source>
        <dbReference type="ARBA" id="ARBA00022692"/>
    </source>
</evidence>
<sequence>MSDFFRDLWRILWADKSALVGAILIVCYGLVAIFGPMFVHLRTFGQQDGTYLPPSSKHLLGTDTLGQDILAEIIVGTRPIMEVGLLAATITTFVGVVIGLVTGYQGGWVDVVVMRIVDIALTIPGLPLIIVIAAVIHSSNPFVLAAILSVTGWAGLARAVRSQAISLRTMDFMAAARIQGLPLHNIVGRQLLPNVGPYVAIHFLLGITGAIYAEVGLFLLGVAPLSGTNWGIMINLAMSQGALYTSKSMLYLLAPMASIVVLQVAFVFFSRALDSLFNPRLRVQ</sequence>
<comment type="caution">
    <text evidence="7">The sequence shown here is derived from an EMBL/GenBank/DDBJ whole genome shotgun (WGS) entry which is preliminary data.</text>
</comment>
<dbReference type="EMBL" id="JACBZH010000001">
    <property type="protein sequence ID" value="NYH91252.1"/>
    <property type="molecule type" value="Genomic_DNA"/>
</dbReference>
<dbReference type="InterPro" id="IPR035906">
    <property type="entry name" value="MetI-like_sf"/>
</dbReference>
<dbReference type="GO" id="GO:0055085">
    <property type="term" value="P:transmembrane transport"/>
    <property type="evidence" value="ECO:0007669"/>
    <property type="project" value="InterPro"/>
</dbReference>
<dbReference type="PANTHER" id="PTHR42729:SF1">
    <property type="entry name" value="OLIGO_DIPEPTIDE TRANSPORT, PERMEASE PROTEIN (DPPC-2)"/>
    <property type="match status" value="1"/>
</dbReference>
<evidence type="ECO:0000313" key="8">
    <source>
        <dbReference type="Proteomes" id="UP000579605"/>
    </source>
</evidence>
<evidence type="ECO:0000313" key="7">
    <source>
        <dbReference type="EMBL" id="NYH91252.1"/>
    </source>
</evidence>
<keyword evidence="3 5" id="KW-1133">Transmembrane helix</keyword>
<evidence type="ECO:0000256" key="5">
    <source>
        <dbReference type="RuleBase" id="RU363032"/>
    </source>
</evidence>